<dbReference type="Proteomes" id="UP001154329">
    <property type="component" value="Chromosome 4"/>
</dbReference>
<gene>
    <name evidence="2" type="ORF">APHIGO_LOCUS10271</name>
</gene>
<feature type="transmembrane region" description="Helical" evidence="1">
    <location>
        <begin position="23"/>
        <end position="45"/>
    </location>
</feature>
<keyword evidence="1" id="KW-1133">Transmembrane helix</keyword>
<feature type="transmembrane region" description="Helical" evidence="1">
    <location>
        <begin position="80"/>
        <end position="109"/>
    </location>
</feature>
<protein>
    <submittedName>
        <fullName evidence="2">Uncharacterized protein</fullName>
    </submittedName>
</protein>
<dbReference type="EMBL" id="OU899037">
    <property type="protein sequence ID" value="CAH1736550.1"/>
    <property type="molecule type" value="Genomic_DNA"/>
</dbReference>
<name>A0A9P0JHX3_APHGO</name>
<evidence type="ECO:0000313" key="3">
    <source>
        <dbReference type="Proteomes" id="UP001154329"/>
    </source>
</evidence>
<accession>A0A9P0JHX3</accession>
<keyword evidence="1" id="KW-0472">Membrane</keyword>
<sequence length="128" mass="15643">MQSKTLSCNYHHKHAKRCRPKQYVYFLIIIILFYFTIYVFVLQYVSAFIKCDNIILFYQPLTICAIRYYTDKVNVCCVLFFLYAFFFVYGYFNIIFMCCLLFILAYILYTKNKSNRIKTFDATLYYYQ</sequence>
<dbReference type="AlphaFoldDB" id="A0A9P0JHX3"/>
<evidence type="ECO:0000256" key="1">
    <source>
        <dbReference type="SAM" id="Phobius"/>
    </source>
</evidence>
<organism evidence="2 3">
    <name type="scientific">Aphis gossypii</name>
    <name type="common">Cotton aphid</name>
    <dbReference type="NCBI Taxonomy" id="80765"/>
    <lineage>
        <taxon>Eukaryota</taxon>
        <taxon>Metazoa</taxon>
        <taxon>Ecdysozoa</taxon>
        <taxon>Arthropoda</taxon>
        <taxon>Hexapoda</taxon>
        <taxon>Insecta</taxon>
        <taxon>Pterygota</taxon>
        <taxon>Neoptera</taxon>
        <taxon>Paraneoptera</taxon>
        <taxon>Hemiptera</taxon>
        <taxon>Sternorrhyncha</taxon>
        <taxon>Aphidomorpha</taxon>
        <taxon>Aphidoidea</taxon>
        <taxon>Aphididae</taxon>
        <taxon>Aphidini</taxon>
        <taxon>Aphis</taxon>
        <taxon>Aphis</taxon>
    </lineage>
</organism>
<proteinExistence type="predicted"/>
<reference evidence="2" key="2">
    <citation type="submission" date="2022-10" db="EMBL/GenBank/DDBJ databases">
        <authorList>
            <consortium name="ENA_rothamsted_submissions"/>
            <consortium name="culmorum"/>
            <person name="King R."/>
        </authorList>
    </citation>
    <scope>NUCLEOTIDE SEQUENCE</scope>
</reference>
<keyword evidence="1" id="KW-0812">Transmembrane</keyword>
<keyword evidence="3" id="KW-1185">Reference proteome</keyword>
<reference evidence="2" key="1">
    <citation type="submission" date="2022-02" db="EMBL/GenBank/DDBJ databases">
        <authorList>
            <person name="King R."/>
        </authorList>
    </citation>
    <scope>NUCLEOTIDE SEQUENCE</scope>
</reference>
<evidence type="ECO:0000313" key="2">
    <source>
        <dbReference type="EMBL" id="CAH1736550.1"/>
    </source>
</evidence>